<organism evidence="3 4">
    <name type="scientific">Trichoderma asperellum (strain ATCC 204424 / CBS 433.97 / NBRC 101777)</name>
    <dbReference type="NCBI Taxonomy" id="1042311"/>
    <lineage>
        <taxon>Eukaryota</taxon>
        <taxon>Fungi</taxon>
        <taxon>Dikarya</taxon>
        <taxon>Ascomycota</taxon>
        <taxon>Pezizomycotina</taxon>
        <taxon>Sordariomycetes</taxon>
        <taxon>Hypocreomycetidae</taxon>
        <taxon>Hypocreales</taxon>
        <taxon>Hypocreaceae</taxon>
        <taxon>Trichoderma</taxon>
    </lineage>
</organism>
<evidence type="ECO:0000256" key="1">
    <source>
        <dbReference type="SAM" id="MobiDB-lite"/>
    </source>
</evidence>
<feature type="transmembrane region" description="Helical" evidence="2">
    <location>
        <begin position="59"/>
        <end position="77"/>
    </location>
</feature>
<keyword evidence="2" id="KW-0472">Membrane</keyword>
<accession>A0A2T3ZKR7</accession>
<keyword evidence="2" id="KW-1133">Transmembrane helix</keyword>
<keyword evidence="2" id="KW-0812">Transmembrane</keyword>
<gene>
    <name evidence="3" type="ORF">M441DRAFT_316586</name>
</gene>
<proteinExistence type="predicted"/>
<dbReference type="Proteomes" id="UP000240493">
    <property type="component" value="Unassembled WGS sequence"/>
</dbReference>
<name>A0A2T3ZKR7_TRIA4</name>
<feature type="region of interest" description="Disordered" evidence="1">
    <location>
        <begin position="1"/>
        <end position="24"/>
    </location>
</feature>
<sequence length="169" mass="18685">MDEWKRQSGWQAHPSITSPQVPPSSASLPLTVAASPGNLNLPRDNGILRGSANCLTQSFFCLFLLCHCALFCFIAIAPRSLPIYSQASSACCLYNCRISRRRLTFLQSIVPNSVPSIAQNVCESPFVQFPSKTYTAPAIDECYKTLLPTLISTFLFLPRPSLKQSFLHN</sequence>
<keyword evidence="4" id="KW-1185">Reference proteome</keyword>
<reference evidence="3 4" key="1">
    <citation type="submission" date="2016-07" db="EMBL/GenBank/DDBJ databases">
        <title>Multiple horizontal gene transfer events from other fungi enriched the ability of initially mycotrophic Trichoderma (Ascomycota) to feed on dead plant biomass.</title>
        <authorList>
            <consortium name="DOE Joint Genome Institute"/>
            <person name="Aerts A."/>
            <person name="Atanasova L."/>
            <person name="Chenthamara K."/>
            <person name="Zhang J."/>
            <person name="Grujic M."/>
            <person name="Henrissat B."/>
            <person name="Kuo A."/>
            <person name="Salamov A."/>
            <person name="Lipzen A."/>
            <person name="Labutti K."/>
            <person name="Barry K."/>
            <person name="Miao Y."/>
            <person name="Rahimi M.J."/>
            <person name="Shen Q."/>
            <person name="Grigoriev I.V."/>
            <person name="Kubicek C.P."/>
            <person name="Druzhinina I.S."/>
        </authorList>
    </citation>
    <scope>NUCLEOTIDE SEQUENCE [LARGE SCALE GENOMIC DNA]</scope>
    <source>
        <strain evidence="3 4">CBS 433.97</strain>
    </source>
</reference>
<evidence type="ECO:0000313" key="4">
    <source>
        <dbReference type="Proteomes" id="UP000240493"/>
    </source>
</evidence>
<dbReference type="AlphaFoldDB" id="A0A2T3ZKR7"/>
<feature type="compositionally biased region" description="Polar residues" evidence="1">
    <location>
        <begin position="8"/>
        <end position="24"/>
    </location>
</feature>
<evidence type="ECO:0000313" key="3">
    <source>
        <dbReference type="EMBL" id="PTB45400.1"/>
    </source>
</evidence>
<dbReference type="EMBL" id="KZ679257">
    <property type="protein sequence ID" value="PTB45400.1"/>
    <property type="molecule type" value="Genomic_DNA"/>
</dbReference>
<protein>
    <submittedName>
        <fullName evidence="3">Uncharacterized protein</fullName>
    </submittedName>
</protein>
<evidence type="ECO:0000256" key="2">
    <source>
        <dbReference type="SAM" id="Phobius"/>
    </source>
</evidence>